<dbReference type="SUPFAM" id="SSF51735">
    <property type="entry name" value="NAD(P)-binding Rossmann-fold domains"/>
    <property type="match status" value="1"/>
</dbReference>
<dbReference type="InterPro" id="IPR003781">
    <property type="entry name" value="CoA-bd"/>
</dbReference>
<dbReference type="AlphaFoldDB" id="A0AAV7ZDQ0"/>
<dbReference type="Pfam" id="PF13607">
    <property type="entry name" value="Succ_CoA_lig"/>
    <property type="match status" value="1"/>
</dbReference>
<dbReference type="Pfam" id="PF13380">
    <property type="entry name" value="CoA_binding_2"/>
    <property type="match status" value="1"/>
</dbReference>
<name>A0AAV7ZDQ0_9EUKA</name>
<protein>
    <submittedName>
        <fullName evidence="2">Coa binding domain containing protein</fullName>
    </submittedName>
</protein>
<dbReference type="Gene3D" id="3.30.470.20">
    <property type="entry name" value="ATP-grasp fold, B domain"/>
    <property type="match status" value="1"/>
</dbReference>
<dbReference type="SUPFAM" id="SSF52210">
    <property type="entry name" value="Succinyl-CoA synthetase domains"/>
    <property type="match status" value="2"/>
</dbReference>
<dbReference type="InterPro" id="IPR016102">
    <property type="entry name" value="Succinyl-CoA_synth-like"/>
</dbReference>
<reference evidence="2" key="1">
    <citation type="submission" date="2022-08" db="EMBL/GenBank/DDBJ databases">
        <title>Novel sulphate-reducing endosymbionts in the free-living metamonad Anaeramoeba.</title>
        <authorList>
            <person name="Jerlstrom-Hultqvist J."/>
            <person name="Cepicka I."/>
            <person name="Gallot-Lavallee L."/>
            <person name="Salas-Leiva D."/>
            <person name="Curtis B.A."/>
            <person name="Zahonova K."/>
            <person name="Pipaliya S."/>
            <person name="Dacks J."/>
            <person name="Roger A.J."/>
        </authorList>
    </citation>
    <scope>NUCLEOTIDE SEQUENCE</scope>
    <source>
        <strain evidence="2">Busselton2</strain>
    </source>
</reference>
<feature type="domain" description="CoA-binding" evidence="1">
    <location>
        <begin position="308"/>
        <end position="411"/>
    </location>
</feature>
<dbReference type="Proteomes" id="UP001146793">
    <property type="component" value="Unassembled WGS sequence"/>
</dbReference>
<dbReference type="InterPro" id="IPR032875">
    <property type="entry name" value="Succ_CoA_lig_flav_dom"/>
</dbReference>
<evidence type="ECO:0000313" key="2">
    <source>
        <dbReference type="EMBL" id="KAJ3439264.1"/>
    </source>
</evidence>
<accession>A0AAV7ZDQ0</accession>
<dbReference type="PANTHER" id="PTHR42793:SF1">
    <property type="entry name" value="PEPTIDYL-LYSINE N-ACETYLTRANSFERASE PATZ"/>
    <property type="match status" value="1"/>
</dbReference>
<dbReference type="PANTHER" id="PTHR42793">
    <property type="entry name" value="COA BINDING DOMAIN CONTAINING PROTEIN"/>
    <property type="match status" value="1"/>
</dbReference>
<evidence type="ECO:0000313" key="3">
    <source>
        <dbReference type="Proteomes" id="UP001146793"/>
    </source>
</evidence>
<organism evidence="2 3">
    <name type="scientific">Anaeramoeba flamelloides</name>
    <dbReference type="NCBI Taxonomy" id="1746091"/>
    <lineage>
        <taxon>Eukaryota</taxon>
        <taxon>Metamonada</taxon>
        <taxon>Anaeramoebidae</taxon>
        <taxon>Anaeramoeba</taxon>
    </lineage>
</organism>
<comment type="caution">
    <text evidence="2">The sequence shown here is derived from an EMBL/GenBank/DDBJ whole genome shotgun (WGS) entry which is preliminary data.</text>
</comment>
<dbReference type="Gene3D" id="3.40.50.261">
    <property type="entry name" value="Succinyl-CoA synthetase domains"/>
    <property type="match status" value="2"/>
</dbReference>
<gene>
    <name evidence="2" type="ORF">M0812_15288</name>
</gene>
<dbReference type="EMBL" id="JANTQA010000032">
    <property type="protein sequence ID" value="KAJ3439264.1"/>
    <property type="molecule type" value="Genomic_DNA"/>
</dbReference>
<sequence length="811" mass="89993">MLKSFYNLTKSYTKTKVVRNFGLSKLINTIERHLMPGTTRPGGLLAEHEVYDLLDVLKVPTPLRYYHSVKKQKYQVPQSNDLKNCEKVVAKGVLTDPKGRLVIHKTDLGALEFNIEPQMMGQIVKKFDERFSAMKGYTLEGVLFVEQSKIEKSLSGELLISAYQDDFFGPSVAFGLGGTTIEYMKEIMKPGNSQMFIPVLFDNASFSDKLQSLPVTELLEGRVRGVKPKLRHEKLLAVLEGFSTLIETFSAYNPKTNLIIDEIEVNPAVCHEGELLALDGVLRVRKKDADLDYQITESIKPLSKIKNMLCPQSIAIAGASTTNEKNPGNIILRKMLQKGIKKENVYLLHPKAKTINGINCYPSVKELSRATQGNPIDLMLIGVPAKHAGPLVEQCLDYHVSESMSIISGGFGETEKGKHMQVELEKRLRKLNSNLIKRPVINGPNTVGNVCNQYWSKLDQKMISGVETVFTSKSSSTGKGNDNACLLCQSGAFMLSRISDLADLVYPSVSISVGNQMDLSIADYLEHLIDSPHLTSFGLYIEGLNKGDGIRLMKLVRKATRMGKFVTVYKAGRTKEGADAAKGHTAAIAGDYGMFKTLLEHAGAIVADGFEEFNELLITTTRANDWVKPLRKVPKNKKIGIGALSNAGFEKCGIADHIITDESKHVLQLPEWSTRTMKQLQQDYKDFRIGSIVDIDTILDLTPMVSDKGYDQIIRTVLSDPNVHFGILSAVPETEALKTFEHEMHQKGSLLNRLIQIKKDMPEKPFVVVIESGPLYAPFVKALNVAGIPTFRSVDVASKISSKLIQVIRKY</sequence>
<dbReference type="SMART" id="SM00881">
    <property type="entry name" value="CoA_binding"/>
    <property type="match status" value="1"/>
</dbReference>
<dbReference type="InterPro" id="IPR036291">
    <property type="entry name" value="NAD(P)-bd_dom_sf"/>
</dbReference>
<dbReference type="Pfam" id="PF13549">
    <property type="entry name" value="ATP-grasp_5"/>
    <property type="match status" value="1"/>
</dbReference>
<proteinExistence type="predicted"/>
<evidence type="ECO:0000259" key="1">
    <source>
        <dbReference type="SMART" id="SM00881"/>
    </source>
</evidence>
<dbReference type="Gene3D" id="3.40.50.720">
    <property type="entry name" value="NAD(P)-binding Rossmann-like Domain"/>
    <property type="match status" value="1"/>
</dbReference>